<dbReference type="SUPFAM" id="SSF52540">
    <property type="entry name" value="P-loop containing nucleoside triphosphate hydrolases"/>
    <property type="match status" value="1"/>
</dbReference>
<protein>
    <submittedName>
        <fullName evidence="3">Putative metal chaperone, involved in Zn homeostasis, GTPase of COG0523 family</fullName>
    </submittedName>
</protein>
<dbReference type="OrthoDB" id="359387at2157"/>
<sequence>MRKRGNEEKGCANMRCIILGGFLGSGKTTTIRKLVETPGIKGEKTAVIVNEIGEIGIDGDTVSAGGVETREITSGCICCTLRISLEQTLRALMQDYRPETVIIEPTGIAFPKQIKDNISAMNIPGISMAPIVNILDASRFKPEEGLQNFIKYQIEDAEVLCINKVDLIDRVRLLEICVFLRKMNPKARIIHFSAREDGEIEEIVEILLEGNTGSIKKSTISKSNKRGQMEGSASERTPSHDRIPVACRLQVGEKMPPEGRDSVEMSGVSAYSSEFEVFSDSMTLDDAIFVSTELLESIRSRARSLNPDFTGHIKLSFSHLDTLIRGSVTSAASSPEIEIFKKGSDTGLKMKVFSAVTDVSQKALSEAINEAVTEQFEKGQTEIKKVWHAASSSHEH</sequence>
<feature type="domain" description="CobW/HypB/UreG nucleotide-binding" evidence="2">
    <location>
        <begin position="17"/>
        <end position="190"/>
    </location>
</feature>
<evidence type="ECO:0000259" key="2">
    <source>
        <dbReference type="Pfam" id="PF02492"/>
    </source>
</evidence>
<dbReference type="HOGENOM" id="CLU_701348_0_0_2"/>
<dbReference type="PATRIC" id="fig|1434120.4.peg.4965"/>
<dbReference type="PANTHER" id="PTHR13748:SF62">
    <property type="entry name" value="COBW DOMAIN-CONTAINING PROTEIN"/>
    <property type="match status" value="1"/>
</dbReference>
<dbReference type="InterPro" id="IPR003495">
    <property type="entry name" value="CobW/HypB/UreG_nucleotide-bd"/>
</dbReference>
<keyword evidence="4" id="KW-1185">Reference proteome</keyword>
<reference evidence="3 4" key="1">
    <citation type="submission" date="2014-07" db="EMBL/GenBank/DDBJ databases">
        <title>Methanogenic archaea and the global carbon cycle.</title>
        <authorList>
            <person name="Henriksen J.R."/>
            <person name="Luke J."/>
            <person name="Reinhart S."/>
            <person name="Benedict M.N."/>
            <person name="Youngblut N.D."/>
            <person name="Metcalf M.E."/>
            <person name="Whitaker R.J."/>
            <person name="Metcalf W.W."/>
        </authorList>
    </citation>
    <scope>NUCLEOTIDE SEQUENCE [LARGE SCALE GENOMIC DNA]</scope>
    <source>
        <strain evidence="3 4">T4/M</strain>
    </source>
</reference>
<dbReference type="Pfam" id="PF02492">
    <property type="entry name" value="cobW"/>
    <property type="match status" value="1"/>
</dbReference>
<dbReference type="AlphaFoldDB" id="A0A0E3PB79"/>
<proteinExistence type="predicted"/>
<dbReference type="KEGG" id="msw:MSSIT_3828"/>
<dbReference type="CDD" id="cd03112">
    <property type="entry name" value="CobW-like"/>
    <property type="match status" value="1"/>
</dbReference>
<dbReference type="Gene3D" id="3.40.50.300">
    <property type="entry name" value="P-loop containing nucleotide triphosphate hydrolases"/>
    <property type="match status" value="1"/>
</dbReference>
<gene>
    <name evidence="3" type="ORF">MSSIT_3828</name>
</gene>
<dbReference type="GO" id="GO:0005737">
    <property type="term" value="C:cytoplasm"/>
    <property type="evidence" value="ECO:0007669"/>
    <property type="project" value="TreeGrafter"/>
</dbReference>
<evidence type="ECO:0000313" key="3">
    <source>
        <dbReference type="EMBL" id="AKB30547.1"/>
    </source>
</evidence>
<dbReference type="Proteomes" id="UP000033111">
    <property type="component" value="Chromosome"/>
</dbReference>
<dbReference type="InterPro" id="IPR027417">
    <property type="entry name" value="P-loop_NTPase"/>
</dbReference>
<feature type="region of interest" description="Disordered" evidence="1">
    <location>
        <begin position="217"/>
        <end position="239"/>
    </location>
</feature>
<accession>A0A0E3PB79</accession>
<dbReference type="InterPro" id="IPR051316">
    <property type="entry name" value="Zinc-reg_GTPase_activator"/>
</dbReference>
<name>A0A0E3PB79_9EURY</name>
<dbReference type="EMBL" id="CP009506">
    <property type="protein sequence ID" value="AKB30547.1"/>
    <property type="molecule type" value="Genomic_DNA"/>
</dbReference>
<dbReference type="PANTHER" id="PTHR13748">
    <property type="entry name" value="COBW-RELATED"/>
    <property type="match status" value="1"/>
</dbReference>
<organism evidence="3 4">
    <name type="scientific">Methanosarcina siciliae T4/M</name>
    <dbReference type="NCBI Taxonomy" id="1434120"/>
    <lineage>
        <taxon>Archaea</taxon>
        <taxon>Methanobacteriati</taxon>
        <taxon>Methanobacteriota</taxon>
        <taxon>Stenosarchaea group</taxon>
        <taxon>Methanomicrobia</taxon>
        <taxon>Methanosarcinales</taxon>
        <taxon>Methanosarcinaceae</taxon>
        <taxon>Methanosarcina</taxon>
    </lineage>
</organism>
<evidence type="ECO:0000313" key="4">
    <source>
        <dbReference type="Proteomes" id="UP000033111"/>
    </source>
</evidence>
<evidence type="ECO:0000256" key="1">
    <source>
        <dbReference type="SAM" id="MobiDB-lite"/>
    </source>
</evidence>